<gene>
    <name evidence="8" type="ORF">R3P38DRAFT_3042576</name>
</gene>
<keyword evidence="4 6" id="KW-0472">Membrane</keyword>
<feature type="transmembrane region" description="Helical" evidence="6">
    <location>
        <begin position="180"/>
        <end position="200"/>
    </location>
</feature>
<feature type="transmembrane region" description="Helical" evidence="6">
    <location>
        <begin position="212"/>
        <end position="232"/>
    </location>
</feature>
<dbReference type="Pfam" id="PF07690">
    <property type="entry name" value="MFS_1"/>
    <property type="match status" value="1"/>
</dbReference>
<evidence type="ECO:0000313" key="9">
    <source>
        <dbReference type="Proteomes" id="UP001362999"/>
    </source>
</evidence>
<dbReference type="SUPFAM" id="SSF103473">
    <property type="entry name" value="MFS general substrate transporter"/>
    <property type="match status" value="1"/>
</dbReference>
<reference evidence="8 9" key="1">
    <citation type="journal article" date="2024" name="J Genomics">
        <title>Draft genome sequencing and assembly of Favolaschia claudopus CIRM-BRFM 2984 isolated from oak limbs.</title>
        <authorList>
            <person name="Navarro D."/>
            <person name="Drula E."/>
            <person name="Chaduli D."/>
            <person name="Cazenave R."/>
            <person name="Ahrendt S."/>
            <person name="Wang J."/>
            <person name="Lipzen A."/>
            <person name="Daum C."/>
            <person name="Barry K."/>
            <person name="Grigoriev I.V."/>
            <person name="Favel A."/>
            <person name="Rosso M.N."/>
            <person name="Martin F."/>
        </authorList>
    </citation>
    <scope>NUCLEOTIDE SEQUENCE [LARGE SCALE GENOMIC DNA]</scope>
    <source>
        <strain evidence="8 9">CIRM-BRFM 2984</strain>
    </source>
</reference>
<feature type="transmembrane region" description="Helical" evidence="6">
    <location>
        <begin position="420"/>
        <end position="439"/>
    </location>
</feature>
<feature type="transmembrane region" description="Helical" evidence="6">
    <location>
        <begin position="147"/>
        <end position="168"/>
    </location>
</feature>
<feature type="domain" description="Major facilitator superfamily (MFS) profile" evidence="7">
    <location>
        <begin position="38"/>
        <end position="554"/>
    </location>
</feature>
<evidence type="ECO:0000313" key="8">
    <source>
        <dbReference type="EMBL" id="KAK7002363.1"/>
    </source>
</evidence>
<feature type="transmembrane region" description="Helical" evidence="6">
    <location>
        <begin position="325"/>
        <end position="345"/>
    </location>
</feature>
<dbReference type="Gene3D" id="1.20.1250.20">
    <property type="entry name" value="MFS general substrate transporter like domains"/>
    <property type="match status" value="1"/>
</dbReference>
<dbReference type="GO" id="GO:0022857">
    <property type="term" value="F:transmembrane transporter activity"/>
    <property type="evidence" value="ECO:0007669"/>
    <property type="project" value="InterPro"/>
</dbReference>
<feature type="transmembrane region" description="Helical" evidence="6">
    <location>
        <begin position="365"/>
        <end position="383"/>
    </location>
</feature>
<protein>
    <submittedName>
        <fullName evidence="8">Major facilitator transporter-like protein</fullName>
    </submittedName>
</protein>
<dbReference type="InterPro" id="IPR036259">
    <property type="entry name" value="MFS_trans_sf"/>
</dbReference>
<accession>A0AAW0A7Y3</accession>
<dbReference type="PANTHER" id="PTHR23501">
    <property type="entry name" value="MAJOR FACILITATOR SUPERFAMILY"/>
    <property type="match status" value="1"/>
</dbReference>
<dbReference type="EMBL" id="JAWWNJ010000079">
    <property type="protein sequence ID" value="KAK7002363.1"/>
    <property type="molecule type" value="Genomic_DNA"/>
</dbReference>
<feature type="transmembrane region" description="Helical" evidence="6">
    <location>
        <begin position="451"/>
        <end position="474"/>
    </location>
</feature>
<feature type="transmembrane region" description="Helical" evidence="6">
    <location>
        <begin position="253"/>
        <end position="275"/>
    </location>
</feature>
<evidence type="ECO:0000256" key="3">
    <source>
        <dbReference type="ARBA" id="ARBA00022989"/>
    </source>
</evidence>
<dbReference type="CDD" id="cd17502">
    <property type="entry name" value="MFS_Azr1_MDR_like"/>
    <property type="match status" value="1"/>
</dbReference>
<keyword evidence="2 6" id="KW-0812">Transmembrane</keyword>
<proteinExistence type="predicted"/>
<feature type="transmembrane region" description="Helical" evidence="6">
    <location>
        <begin position="89"/>
        <end position="109"/>
    </location>
</feature>
<evidence type="ECO:0000256" key="6">
    <source>
        <dbReference type="SAM" id="Phobius"/>
    </source>
</evidence>
<feature type="transmembrane region" description="Helical" evidence="6">
    <location>
        <begin position="63"/>
        <end position="83"/>
    </location>
</feature>
<evidence type="ECO:0000259" key="7">
    <source>
        <dbReference type="PROSITE" id="PS50850"/>
    </source>
</evidence>
<dbReference type="PROSITE" id="PS50850">
    <property type="entry name" value="MFS"/>
    <property type="match status" value="1"/>
</dbReference>
<feature type="transmembrane region" description="Helical" evidence="6">
    <location>
        <begin position="287"/>
        <end position="305"/>
    </location>
</feature>
<dbReference type="InterPro" id="IPR011701">
    <property type="entry name" value="MFS"/>
</dbReference>
<evidence type="ECO:0000256" key="2">
    <source>
        <dbReference type="ARBA" id="ARBA00022692"/>
    </source>
</evidence>
<sequence length="561" mass="60054">MALNPRSAKKTHEELHHPGGDTNLDESAILTGKKFAVVFGAMLLAVLLIALDETILATALPRIASARLLPLLLRYFLKLIYLVQEFNSFTLQGWVATSFVLSHTVFLLLYGQLLRIFSAKWVMLAAITIFEAGSLLCGVSQNIDQLIAGRTVSGAGAAGILISSIQIISQVTRLEDRPTLFAMAGVVFAVSAIIGPLIGGAFTDHVSWRWCFYINLPIGGVSLLAIIFLLQASPPLGSDATKRSPRELLAQVAQIDFVGAILVSASVTTVVLALQWGGNTKPWGDRAVIISFVFSAVLFVVFLGWEMYLGERAMTPLGILHSRSIYGILAYCFLNRFAILVYSYYIPIFYQAARHHSATKSGIDILPLMLAQVLTIVVAGQVVSKTGRYWHILLIGPIFLGLGAGLLYTVNATSPSSNIAGSQILLGIGMGMGVQNSLLAIQTEFTDKPNLLGQATGLATFAQFLGGTLGLGIAEPILASELGKYLSKYAPDAPVAVVRQAPTAIYTDLPATMIPGVVHAYTDSLRLVFVLGVPVAGLALVAGLFIENLRLEKKTAPESNS</sequence>
<feature type="transmembrane region" description="Helical" evidence="6">
    <location>
        <begin position="35"/>
        <end position="51"/>
    </location>
</feature>
<organism evidence="8 9">
    <name type="scientific">Favolaschia claudopus</name>
    <dbReference type="NCBI Taxonomy" id="2862362"/>
    <lineage>
        <taxon>Eukaryota</taxon>
        <taxon>Fungi</taxon>
        <taxon>Dikarya</taxon>
        <taxon>Basidiomycota</taxon>
        <taxon>Agaricomycotina</taxon>
        <taxon>Agaricomycetes</taxon>
        <taxon>Agaricomycetidae</taxon>
        <taxon>Agaricales</taxon>
        <taxon>Marasmiineae</taxon>
        <taxon>Mycenaceae</taxon>
        <taxon>Favolaschia</taxon>
    </lineage>
</organism>
<dbReference type="InterPro" id="IPR020846">
    <property type="entry name" value="MFS_dom"/>
</dbReference>
<feature type="transmembrane region" description="Helical" evidence="6">
    <location>
        <begin position="527"/>
        <end position="546"/>
    </location>
</feature>
<dbReference type="Gene3D" id="1.20.1720.10">
    <property type="entry name" value="Multidrug resistance protein D"/>
    <property type="match status" value="1"/>
</dbReference>
<evidence type="ECO:0000256" key="4">
    <source>
        <dbReference type="ARBA" id="ARBA00023136"/>
    </source>
</evidence>
<dbReference type="PANTHER" id="PTHR23501:SF198">
    <property type="entry name" value="AZOLE RESISTANCE PROTEIN 1-RELATED"/>
    <property type="match status" value="1"/>
</dbReference>
<evidence type="ECO:0000256" key="1">
    <source>
        <dbReference type="ARBA" id="ARBA00004141"/>
    </source>
</evidence>
<feature type="region of interest" description="Disordered" evidence="5">
    <location>
        <begin position="1"/>
        <end position="20"/>
    </location>
</feature>
<keyword evidence="3 6" id="KW-1133">Transmembrane helix</keyword>
<evidence type="ECO:0000256" key="5">
    <source>
        <dbReference type="SAM" id="MobiDB-lite"/>
    </source>
</evidence>
<keyword evidence="9" id="KW-1185">Reference proteome</keyword>
<feature type="transmembrane region" description="Helical" evidence="6">
    <location>
        <begin position="390"/>
        <end position="408"/>
    </location>
</feature>
<feature type="transmembrane region" description="Helical" evidence="6">
    <location>
        <begin position="121"/>
        <end position="141"/>
    </location>
</feature>
<dbReference type="GO" id="GO:0005886">
    <property type="term" value="C:plasma membrane"/>
    <property type="evidence" value="ECO:0007669"/>
    <property type="project" value="TreeGrafter"/>
</dbReference>
<name>A0AAW0A7Y3_9AGAR</name>
<comment type="caution">
    <text evidence="8">The sequence shown here is derived from an EMBL/GenBank/DDBJ whole genome shotgun (WGS) entry which is preliminary data.</text>
</comment>
<feature type="compositionally biased region" description="Basic and acidic residues" evidence="5">
    <location>
        <begin position="10"/>
        <end position="19"/>
    </location>
</feature>
<dbReference type="AlphaFoldDB" id="A0AAW0A7Y3"/>
<dbReference type="Proteomes" id="UP001362999">
    <property type="component" value="Unassembled WGS sequence"/>
</dbReference>
<comment type="subcellular location">
    <subcellularLocation>
        <location evidence="1">Membrane</location>
        <topology evidence="1">Multi-pass membrane protein</topology>
    </subcellularLocation>
</comment>